<dbReference type="KEGG" id="fcy:FRACYDRAFT_246630"/>
<dbReference type="InParanoid" id="A0A1E7EYY5"/>
<feature type="compositionally biased region" description="Low complexity" evidence="1">
    <location>
        <begin position="365"/>
        <end position="374"/>
    </location>
</feature>
<dbReference type="EMBL" id="KV784370">
    <property type="protein sequence ID" value="OEU10763.1"/>
    <property type="molecule type" value="Genomic_DNA"/>
</dbReference>
<dbReference type="AlphaFoldDB" id="A0A1E7EYY5"/>
<keyword evidence="3" id="KW-1185">Reference proteome</keyword>
<feature type="compositionally biased region" description="Low complexity" evidence="1">
    <location>
        <begin position="170"/>
        <end position="217"/>
    </location>
</feature>
<evidence type="ECO:0000256" key="1">
    <source>
        <dbReference type="SAM" id="MobiDB-lite"/>
    </source>
</evidence>
<evidence type="ECO:0000313" key="3">
    <source>
        <dbReference type="Proteomes" id="UP000095751"/>
    </source>
</evidence>
<feature type="region of interest" description="Disordered" evidence="1">
    <location>
        <begin position="283"/>
        <end position="396"/>
    </location>
</feature>
<proteinExistence type="predicted"/>
<reference evidence="2 3" key="1">
    <citation type="submission" date="2016-09" db="EMBL/GenBank/DDBJ databases">
        <title>Extensive genetic diversity and differential bi-allelic expression allows diatom success in the polar Southern Ocean.</title>
        <authorList>
            <consortium name="DOE Joint Genome Institute"/>
            <person name="Mock T."/>
            <person name="Otillar R.P."/>
            <person name="Strauss J."/>
            <person name="Dupont C."/>
            <person name="Frickenhaus S."/>
            <person name="Maumus F."/>
            <person name="Mcmullan M."/>
            <person name="Sanges R."/>
            <person name="Schmutz J."/>
            <person name="Toseland A."/>
            <person name="Valas R."/>
            <person name="Veluchamy A."/>
            <person name="Ward B.J."/>
            <person name="Allen A."/>
            <person name="Barry K."/>
            <person name="Falciatore A."/>
            <person name="Ferrante M."/>
            <person name="Fortunato A.E."/>
            <person name="Gloeckner G."/>
            <person name="Gruber A."/>
            <person name="Hipkin R."/>
            <person name="Janech M."/>
            <person name="Kroth P."/>
            <person name="Leese F."/>
            <person name="Lindquist E."/>
            <person name="Lyon B.R."/>
            <person name="Martin J."/>
            <person name="Mayer C."/>
            <person name="Parker M."/>
            <person name="Quesneville H."/>
            <person name="Raymond J."/>
            <person name="Uhlig C."/>
            <person name="Valentin K.U."/>
            <person name="Worden A.Z."/>
            <person name="Armbrust E.V."/>
            <person name="Bowler C."/>
            <person name="Green B."/>
            <person name="Moulton V."/>
            <person name="Van Oosterhout C."/>
            <person name="Grigoriev I."/>
        </authorList>
    </citation>
    <scope>NUCLEOTIDE SEQUENCE [LARGE SCALE GENOMIC DNA]</scope>
    <source>
        <strain evidence="2 3">CCMP1102</strain>
    </source>
</reference>
<sequence>MTPSAFLSKWTQSISRFGRDGMTLSKAIYLETSKTTATSTTSTAEIFKSVLLDQARHPINPNTVALSYLRIEKVYGLMKYMGANNGTNTNNNNKDNTNTNTNTNTAKIAFMITSAMKLDLIDRLGYSLDTIKSMKPQQASLVLHHRIEPQLYQEKIIVLENEFEDGQRKQQQYQQQQQQQQLSSSTSSSSSSPSSLADKNNNMNNDTNTNSDNNDSTNTAKIAFMITSAMKRNLIERLGYSLDTIKAMKPQQASLVLHHRIDPQLYQEKIIILEKEFEDEQRKQQQQQCEEQKKERESELSIIDTQTDQTEIAATTTTTTNTNDSENDIPLLMLQSNHDDVSPSQRESERESTDTQADQTEIAVTTTTTTTNTNDSGSDIPLLMLQSNHDDVSRSP</sequence>
<feature type="compositionally biased region" description="Low complexity" evidence="1">
    <location>
        <begin position="304"/>
        <end position="324"/>
    </location>
</feature>
<feature type="compositionally biased region" description="Basic and acidic residues" evidence="1">
    <location>
        <begin position="290"/>
        <end position="299"/>
    </location>
</feature>
<accession>A0A1E7EYY5</accession>
<feature type="compositionally biased region" description="Polar residues" evidence="1">
    <location>
        <begin position="354"/>
        <end position="364"/>
    </location>
</feature>
<feature type="region of interest" description="Disordered" evidence="1">
    <location>
        <begin position="168"/>
        <end position="217"/>
    </location>
</feature>
<feature type="compositionally biased region" description="Basic and acidic residues" evidence="1">
    <location>
        <begin position="337"/>
        <end position="353"/>
    </location>
</feature>
<dbReference type="OrthoDB" id="49526at2759"/>
<protein>
    <submittedName>
        <fullName evidence="2">Uncharacterized protein</fullName>
    </submittedName>
</protein>
<gene>
    <name evidence="2" type="ORF">FRACYDRAFT_246630</name>
</gene>
<name>A0A1E7EYY5_9STRA</name>
<organism evidence="2 3">
    <name type="scientific">Fragilariopsis cylindrus CCMP1102</name>
    <dbReference type="NCBI Taxonomy" id="635003"/>
    <lineage>
        <taxon>Eukaryota</taxon>
        <taxon>Sar</taxon>
        <taxon>Stramenopiles</taxon>
        <taxon>Ochrophyta</taxon>
        <taxon>Bacillariophyta</taxon>
        <taxon>Bacillariophyceae</taxon>
        <taxon>Bacillariophycidae</taxon>
        <taxon>Bacillariales</taxon>
        <taxon>Bacillariaceae</taxon>
        <taxon>Fragilariopsis</taxon>
    </lineage>
</organism>
<evidence type="ECO:0000313" key="2">
    <source>
        <dbReference type="EMBL" id="OEU10763.1"/>
    </source>
</evidence>
<dbReference type="Proteomes" id="UP000095751">
    <property type="component" value="Unassembled WGS sequence"/>
</dbReference>